<accession>A0AA38MEK6</accession>
<name>A0AA38MEK6_9CUCU</name>
<gene>
    <name evidence="1" type="ORF">Zmor_012844</name>
</gene>
<keyword evidence="2" id="KW-1185">Reference proteome</keyword>
<evidence type="ECO:0000313" key="2">
    <source>
        <dbReference type="Proteomes" id="UP001168821"/>
    </source>
</evidence>
<comment type="caution">
    <text evidence="1">The sequence shown here is derived from an EMBL/GenBank/DDBJ whole genome shotgun (WGS) entry which is preliminary data.</text>
</comment>
<organism evidence="1 2">
    <name type="scientific">Zophobas morio</name>
    <dbReference type="NCBI Taxonomy" id="2755281"/>
    <lineage>
        <taxon>Eukaryota</taxon>
        <taxon>Metazoa</taxon>
        <taxon>Ecdysozoa</taxon>
        <taxon>Arthropoda</taxon>
        <taxon>Hexapoda</taxon>
        <taxon>Insecta</taxon>
        <taxon>Pterygota</taxon>
        <taxon>Neoptera</taxon>
        <taxon>Endopterygota</taxon>
        <taxon>Coleoptera</taxon>
        <taxon>Polyphaga</taxon>
        <taxon>Cucujiformia</taxon>
        <taxon>Tenebrionidae</taxon>
        <taxon>Zophobas</taxon>
    </lineage>
</organism>
<dbReference type="AlphaFoldDB" id="A0AA38MEK6"/>
<evidence type="ECO:0000313" key="1">
    <source>
        <dbReference type="EMBL" id="KAJ3653602.1"/>
    </source>
</evidence>
<sequence>MRHPRPPLPHPRARHALRDEKINPGWHEQMPNVAKFKNRTVGTCFCRSTAPLGGITCCWDRDRDWEFPQSERRRLDGFGDSAEVDGNVTAGRAAAAIAGFAGWEGDCGDGRGIGV</sequence>
<protein>
    <submittedName>
        <fullName evidence="1">Uncharacterized protein</fullName>
    </submittedName>
</protein>
<proteinExistence type="predicted"/>
<dbReference type="Proteomes" id="UP001168821">
    <property type="component" value="Unassembled WGS sequence"/>
</dbReference>
<reference evidence="1" key="1">
    <citation type="journal article" date="2023" name="G3 (Bethesda)">
        <title>Whole genome assemblies of Zophobas morio and Tenebrio molitor.</title>
        <authorList>
            <person name="Kaur S."/>
            <person name="Stinson S.A."/>
            <person name="diCenzo G.C."/>
        </authorList>
    </citation>
    <scope>NUCLEOTIDE SEQUENCE</scope>
    <source>
        <strain evidence="1">QUZm001</strain>
    </source>
</reference>
<dbReference type="EMBL" id="JALNTZ010000004">
    <property type="protein sequence ID" value="KAJ3653602.1"/>
    <property type="molecule type" value="Genomic_DNA"/>
</dbReference>